<comment type="subcellular location">
    <subcellularLocation>
        <location evidence="1">Membrane</location>
        <topology evidence="1">Multi-pass membrane protein</topology>
    </subcellularLocation>
</comment>
<feature type="transmembrane region" description="Helical" evidence="7">
    <location>
        <begin position="184"/>
        <end position="204"/>
    </location>
</feature>
<feature type="region of interest" description="Disordered" evidence="6">
    <location>
        <begin position="1"/>
        <end position="48"/>
    </location>
</feature>
<comment type="similarity">
    <text evidence="2">Belongs to the TspO/BZRP family.</text>
</comment>
<dbReference type="Gene3D" id="1.20.1260.100">
    <property type="entry name" value="TspO/MBR protein"/>
    <property type="match status" value="1"/>
</dbReference>
<feature type="transmembrane region" description="Helical" evidence="7">
    <location>
        <begin position="56"/>
        <end position="77"/>
    </location>
</feature>
<evidence type="ECO:0000256" key="2">
    <source>
        <dbReference type="ARBA" id="ARBA00007524"/>
    </source>
</evidence>
<evidence type="ECO:0000256" key="7">
    <source>
        <dbReference type="SAM" id="Phobius"/>
    </source>
</evidence>
<name>A0A9R0IGR1_SPIOL</name>
<keyword evidence="8" id="KW-1185">Reference proteome</keyword>
<dbReference type="InterPro" id="IPR004307">
    <property type="entry name" value="TspO_MBR"/>
</dbReference>
<dbReference type="OrthoDB" id="8841220at2759"/>
<evidence type="ECO:0000256" key="6">
    <source>
        <dbReference type="SAM" id="MobiDB-lite"/>
    </source>
</evidence>
<organism evidence="8 9">
    <name type="scientific">Spinacia oleracea</name>
    <name type="common">Spinach</name>
    <dbReference type="NCBI Taxonomy" id="3562"/>
    <lineage>
        <taxon>Eukaryota</taxon>
        <taxon>Viridiplantae</taxon>
        <taxon>Streptophyta</taxon>
        <taxon>Embryophyta</taxon>
        <taxon>Tracheophyta</taxon>
        <taxon>Spermatophyta</taxon>
        <taxon>Magnoliopsida</taxon>
        <taxon>eudicotyledons</taxon>
        <taxon>Gunneridae</taxon>
        <taxon>Pentapetalae</taxon>
        <taxon>Caryophyllales</taxon>
        <taxon>Chenopodiaceae</taxon>
        <taxon>Chenopodioideae</taxon>
        <taxon>Anserineae</taxon>
        <taxon>Spinacia</taxon>
    </lineage>
</organism>
<dbReference type="PANTHER" id="PTHR10057:SF0">
    <property type="entry name" value="TRANSLOCATOR PROTEIN"/>
    <property type="match status" value="1"/>
</dbReference>
<feature type="transmembrane region" description="Helical" evidence="7">
    <location>
        <begin position="97"/>
        <end position="118"/>
    </location>
</feature>
<evidence type="ECO:0000256" key="1">
    <source>
        <dbReference type="ARBA" id="ARBA00004141"/>
    </source>
</evidence>
<dbReference type="Proteomes" id="UP000813463">
    <property type="component" value="Chromosome 6"/>
</dbReference>
<dbReference type="KEGG" id="soe:110788592"/>
<dbReference type="GO" id="GO:0033013">
    <property type="term" value="P:tetrapyrrole metabolic process"/>
    <property type="evidence" value="ECO:0007669"/>
    <property type="project" value="UniProtKB-ARBA"/>
</dbReference>
<dbReference type="PANTHER" id="PTHR10057">
    <property type="entry name" value="PERIPHERAL-TYPE BENZODIAZEPINE RECEPTOR"/>
    <property type="match status" value="1"/>
</dbReference>
<dbReference type="GeneID" id="110788592"/>
<dbReference type="GO" id="GO:0016020">
    <property type="term" value="C:membrane"/>
    <property type="evidence" value="ECO:0000318"/>
    <property type="project" value="GO_Central"/>
</dbReference>
<keyword evidence="4 7" id="KW-1133">Transmembrane helix</keyword>
<feature type="compositionally biased region" description="Low complexity" evidence="6">
    <location>
        <begin position="16"/>
        <end position="25"/>
    </location>
</feature>
<keyword evidence="5 7" id="KW-0472">Membrane</keyword>
<dbReference type="AlphaFoldDB" id="A0A9R0IGR1"/>
<evidence type="ECO:0000313" key="9">
    <source>
        <dbReference type="RefSeq" id="XP_021848902.1"/>
    </source>
</evidence>
<reference evidence="8" key="1">
    <citation type="journal article" date="2021" name="Nat. Commun.">
        <title>Genomic analyses provide insights into spinach domestication and the genetic basis of agronomic traits.</title>
        <authorList>
            <person name="Cai X."/>
            <person name="Sun X."/>
            <person name="Xu C."/>
            <person name="Sun H."/>
            <person name="Wang X."/>
            <person name="Ge C."/>
            <person name="Zhang Z."/>
            <person name="Wang Q."/>
            <person name="Fei Z."/>
            <person name="Jiao C."/>
            <person name="Wang Q."/>
        </authorList>
    </citation>
    <scope>NUCLEOTIDE SEQUENCE [LARGE SCALE GENOMIC DNA]</scope>
    <source>
        <strain evidence="8">cv. Varoflay</strain>
    </source>
</reference>
<feature type="compositionally biased region" description="Basic and acidic residues" evidence="6">
    <location>
        <begin position="28"/>
        <end position="40"/>
    </location>
</feature>
<dbReference type="Pfam" id="PF03073">
    <property type="entry name" value="TspO_MBR"/>
    <property type="match status" value="1"/>
</dbReference>
<keyword evidence="3 7" id="KW-0812">Transmembrane</keyword>
<protein>
    <submittedName>
        <fullName evidence="9">Translocator protein homolog</fullName>
    </submittedName>
</protein>
<evidence type="ECO:0000256" key="3">
    <source>
        <dbReference type="ARBA" id="ARBA00022692"/>
    </source>
</evidence>
<sequence length="205" mass="22656">METQNLKQRSTRDEPNANATAAAAAYDTPERDTANDESDKGAGQTRQKRRIMAKRGLKSLSVALSIPVIITLTNIYMFGSNDTYKLSNRPNWVPPIWALHMACLGSASLLGLCGWIVWAEGEFHKNPNTVGLYLGQFGLSLLWDPLMFKMGANWAGLLVALGMCYALFRCYRVFKRVNDIAADLVLPCLGWAALLAFVSLKLLLT</sequence>
<feature type="transmembrane region" description="Helical" evidence="7">
    <location>
        <begin position="154"/>
        <end position="172"/>
    </location>
</feature>
<accession>A0A9R0IGR1</accession>
<feature type="transmembrane region" description="Helical" evidence="7">
    <location>
        <begin position="130"/>
        <end position="148"/>
    </location>
</feature>
<gene>
    <name evidence="9" type="primary">LOC110788592</name>
</gene>
<dbReference type="CDD" id="cd15904">
    <property type="entry name" value="TSPO_MBR"/>
    <property type="match status" value="1"/>
</dbReference>
<dbReference type="InterPro" id="IPR038330">
    <property type="entry name" value="TspO/MBR-related_sf"/>
</dbReference>
<reference evidence="9" key="2">
    <citation type="submission" date="2025-08" db="UniProtKB">
        <authorList>
            <consortium name="RefSeq"/>
        </authorList>
    </citation>
    <scope>IDENTIFICATION</scope>
    <source>
        <tissue evidence="9">Leaf</tissue>
    </source>
</reference>
<proteinExistence type="inferred from homology"/>
<evidence type="ECO:0000256" key="5">
    <source>
        <dbReference type="ARBA" id="ARBA00023136"/>
    </source>
</evidence>
<evidence type="ECO:0000313" key="8">
    <source>
        <dbReference type="Proteomes" id="UP000813463"/>
    </source>
</evidence>
<evidence type="ECO:0000256" key="4">
    <source>
        <dbReference type="ARBA" id="ARBA00022989"/>
    </source>
</evidence>
<dbReference type="FunFam" id="1.20.1260.100:FF:000001">
    <property type="entry name" value="translocator protein 2"/>
    <property type="match status" value="1"/>
</dbReference>
<dbReference type="RefSeq" id="XP_021848902.1">
    <property type="nucleotide sequence ID" value="XM_021993210.2"/>
</dbReference>